<feature type="coiled-coil region" evidence="1">
    <location>
        <begin position="17"/>
        <end position="187"/>
    </location>
</feature>
<evidence type="ECO:0000313" key="4">
    <source>
        <dbReference type="EMBL" id="KAK2547972.1"/>
    </source>
</evidence>
<evidence type="ECO:0000259" key="3">
    <source>
        <dbReference type="Pfam" id="PF10481"/>
    </source>
</evidence>
<proteinExistence type="predicted"/>
<evidence type="ECO:0000313" key="5">
    <source>
        <dbReference type="Proteomes" id="UP001249851"/>
    </source>
</evidence>
<protein>
    <submittedName>
        <fullName evidence="4">Centromere protein F</fullName>
    </submittedName>
</protein>
<dbReference type="GO" id="GO:0005634">
    <property type="term" value="C:nucleus"/>
    <property type="evidence" value="ECO:0007669"/>
    <property type="project" value="TreeGrafter"/>
</dbReference>
<dbReference type="GO" id="GO:0070840">
    <property type="term" value="F:dynein complex binding"/>
    <property type="evidence" value="ECO:0007669"/>
    <property type="project" value="TreeGrafter"/>
</dbReference>
<name>A0AAD9PRY2_ACRCE</name>
<dbReference type="GO" id="GO:0000922">
    <property type="term" value="C:spindle pole"/>
    <property type="evidence" value="ECO:0007669"/>
    <property type="project" value="TreeGrafter"/>
</dbReference>
<gene>
    <name evidence="4" type="ORF">P5673_031915</name>
</gene>
<dbReference type="GO" id="GO:0051310">
    <property type="term" value="P:metaphase chromosome alignment"/>
    <property type="evidence" value="ECO:0007669"/>
    <property type="project" value="TreeGrafter"/>
</dbReference>
<organism evidence="4 5">
    <name type="scientific">Acropora cervicornis</name>
    <name type="common">Staghorn coral</name>
    <dbReference type="NCBI Taxonomy" id="6130"/>
    <lineage>
        <taxon>Eukaryota</taxon>
        <taxon>Metazoa</taxon>
        <taxon>Cnidaria</taxon>
        <taxon>Anthozoa</taxon>
        <taxon>Hexacorallia</taxon>
        <taxon>Scleractinia</taxon>
        <taxon>Astrocoeniina</taxon>
        <taxon>Acroporidae</taxon>
        <taxon>Acropora</taxon>
    </lineage>
</organism>
<dbReference type="PANTHER" id="PTHR18874">
    <property type="entry name" value="CMF/LEK/CENP CELL DIVISION-RELATED"/>
    <property type="match status" value="1"/>
</dbReference>
<evidence type="ECO:0000256" key="1">
    <source>
        <dbReference type="SAM" id="Coils"/>
    </source>
</evidence>
<reference evidence="4" key="1">
    <citation type="journal article" date="2023" name="G3 (Bethesda)">
        <title>Whole genome assembly and annotation of the endangered Caribbean coral Acropora cervicornis.</title>
        <authorList>
            <person name="Selwyn J.D."/>
            <person name="Vollmer S.V."/>
        </authorList>
    </citation>
    <scope>NUCLEOTIDE SEQUENCE</scope>
    <source>
        <strain evidence="4">K2</strain>
    </source>
</reference>
<feature type="region of interest" description="Disordered" evidence="2">
    <location>
        <begin position="737"/>
        <end position="766"/>
    </location>
</feature>
<dbReference type="Gene3D" id="1.10.287.1490">
    <property type="match status" value="1"/>
</dbReference>
<feature type="coiled-coil region" evidence="1">
    <location>
        <begin position="907"/>
        <end position="973"/>
    </location>
</feature>
<sequence length="1036" mass="120486">MSWARDEWKLDLPTTALKKITELENDAENLRKNKQQQQFQLESVSGALQKQKQVIADEKNMNANLRCEIQELTRNFNELENENEKMQVDLKAKDNKIALLEDQLQKVRTNLKEEEEKKAELIKKLDEQFVHVEGKDNDTQNLRKEMETLKSAREKVNKELETAKEKVENLCKEIDALKDQLQQRDDLLTEHSIEEENASIVDTSDPNSVPSVGAAFLEILKRENNALISDNEELKAQIEQIKNVLREKEKEMERVMEKLASSHAEKEKAFNELKTREREIVILEKKLHDHEKLDRLGKTAQLKEGVDVKRKDAEKAEKLSSELERSLNKLKNLETELTQCIYEIKAKQDRIDTLEEESVRITEELASQKRQKSCAMDSYLELTTSMKEKEQKIKEIEGENLELKKQLKAQVEKNEIIGSENSCLKEELGRAEERFTNTEQSYLLVSAALNESKKVMTRHKLVKGSEPLGEGETIEKLNKRKKSSGGVKSSDMNSKCRNCDQLKARIHDQQEVYSQKIRELQTCIRDLRAEKEVLERKVVSQRRPSEDFTDHVRQIVQRLEAERAHNERGEMEEMIREKENFFNMVKRFFKEHETMKYHAQVCLQDLTQVQQCFQNCSEGAKEVISHTDSFENVAHRMSLLKSLLLSVLDEFARPLNGEDREPVAERDGSPPEPCIRAEMSWDNYDREEAFRAFKGDVDDILQQLERDKKMAEKEADEQRELRRARLALKQVRKRSRQEIESVLSQEDDTKAFQEDPRQSAQKGSTERTRIDMEYLIDVIRDLISGHLEEQEMKMGENFKRLENKIITQRCHLVPVMDNLKQPGAENFKDVADGRFAIGELEIVRRKVLDVQKSIKQLVGSLAETDKEKKSVESKIDSLNGELCRKESLYRDKCEDMKRAAKTASENEVTLRSRIEGLTIEKDELNAELRTVAAVLKKKEVELVEKCQELKHVQAACKDEKRGLQNRLTSLEQENDGLWLECKEADKRAEIKDREFKELVDRLKASQGYLNTMFNSLSSMDDELQRARDIRKESGHI</sequence>
<dbReference type="InterPro" id="IPR043513">
    <property type="entry name" value="Cenp-F"/>
</dbReference>
<dbReference type="GO" id="GO:0010389">
    <property type="term" value="P:regulation of G2/M transition of mitotic cell cycle"/>
    <property type="evidence" value="ECO:0007669"/>
    <property type="project" value="TreeGrafter"/>
</dbReference>
<feature type="domain" description="Centromere protein Cenp-F N-terminal" evidence="3">
    <location>
        <begin position="1"/>
        <end position="173"/>
    </location>
</feature>
<comment type="caution">
    <text evidence="4">The sequence shown here is derived from an EMBL/GenBank/DDBJ whole genome shotgun (WGS) entry which is preliminary data.</text>
</comment>
<feature type="compositionally biased region" description="Basic and acidic residues" evidence="2">
    <location>
        <begin position="747"/>
        <end position="757"/>
    </location>
</feature>
<dbReference type="GO" id="GO:0000278">
    <property type="term" value="P:mitotic cell cycle"/>
    <property type="evidence" value="ECO:0007669"/>
    <property type="project" value="TreeGrafter"/>
</dbReference>
<dbReference type="GO" id="GO:0008017">
    <property type="term" value="F:microtubule binding"/>
    <property type="evidence" value="ECO:0007669"/>
    <property type="project" value="InterPro"/>
</dbReference>
<feature type="coiled-coil region" evidence="1">
    <location>
        <begin position="694"/>
        <end position="734"/>
    </location>
</feature>
<reference evidence="4" key="2">
    <citation type="journal article" date="2023" name="Science">
        <title>Genomic signatures of disease resistance in endangered staghorn corals.</title>
        <authorList>
            <person name="Vollmer S.V."/>
            <person name="Selwyn J.D."/>
            <person name="Despard B.A."/>
            <person name="Roesel C.L."/>
        </authorList>
    </citation>
    <scope>NUCLEOTIDE SEQUENCE</scope>
    <source>
        <strain evidence="4">K2</strain>
    </source>
</reference>
<accession>A0AAD9PRY2</accession>
<dbReference type="PANTHER" id="PTHR18874:SF10">
    <property type="entry name" value="CENTROMERE PROTEIN F"/>
    <property type="match status" value="1"/>
</dbReference>
<dbReference type="EMBL" id="JARQWQ010000160">
    <property type="protein sequence ID" value="KAK2547972.1"/>
    <property type="molecule type" value="Genomic_DNA"/>
</dbReference>
<dbReference type="GO" id="GO:0000775">
    <property type="term" value="C:chromosome, centromeric region"/>
    <property type="evidence" value="ECO:0007669"/>
    <property type="project" value="InterPro"/>
</dbReference>
<evidence type="ECO:0000256" key="2">
    <source>
        <dbReference type="SAM" id="MobiDB-lite"/>
    </source>
</evidence>
<dbReference type="InterPro" id="IPR018463">
    <property type="entry name" value="Centromere_CenpF_N"/>
</dbReference>
<feature type="coiled-coil region" evidence="1">
    <location>
        <begin position="217"/>
        <end position="441"/>
    </location>
</feature>
<dbReference type="AlphaFoldDB" id="A0AAD9PRY2"/>
<dbReference type="Proteomes" id="UP001249851">
    <property type="component" value="Unassembled WGS sequence"/>
</dbReference>
<keyword evidence="1" id="KW-0175">Coiled coil</keyword>
<dbReference type="Pfam" id="PF10481">
    <property type="entry name" value="CENP-F_N"/>
    <property type="match status" value="1"/>
</dbReference>
<keyword evidence="5" id="KW-1185">Reference proteome</keyword>